<keyword evidence="3" id="KW-1185">Reference proteome</keyword>
<feature type="compositionally biased region" description="Polar residues" evidence="1">
    <location>
        <begin position="38"/>
        <end position="51"/>
    </location>
</feature>
<feature type="compositionally biased region" description="Polar residues" evidence="1">
    <location>
        <begin position="14"/>
        <end position="30"/>
    </location>
</feature>
<organism evidence="2 3">
    <name type="scientific">Portunus trituberculatus</name>
    <name type="common">Swimming crab</name>
    <name type="synonym">Neptunus trituberculatus</name>
    <dbReference type="NCBI Taxonomy" id="210409"/>
    <lineage>
        <taxon>Eukaryota</taxon>
        <taxon>Metazoa</taxon>
        <taxon>Ecdysozoa</taxon>
        <taxon>Arthropoda</taxon>
        <taxon>Crustacea</taxon>
        <taxon>Multicrustacea</taxon>
        <taxon>Malacostraca</taxon>
        <taxon>Eumalacostraca</taxon>
        <taxon>Eucarida</taxon>
        <taxon>Decapoda</taxon>
        <taxon>Pleocyemata</taxon>
        <taxon>Brachyura</taxon>
        <taxon>Eubrachyura</taxon>
        <taxon>Portunoidea</taxon>
        <taxon>Portunidae</taxon>
        <taxon>Portuninae</taxon>
        <taxon>Portunus</taxon>
    </lineage>
</organism>
<evidence type="ECO:0000256" key="1">
    <source>
        <dbReference type="SAM" id="MobiDB-lite"/>
    </source>
</evidence>
<gene>
    <name evidence="2" type="ORF">E2C01_092061</name>
</gene>
<protein>
    <submittedName>
        <fullName evidence="2">Uncharacterized protein</fullName>
    </submittedName>
</protein>
<name>A0A5B7JQR0_PORTR</name>
<dbReference type="AlphaFoldDB" id="A0A5B7JQR0"/>
<dbReference type="EMBL" id="VSRR010107339">
    <property type="protein sequence ID" value="MPC96783.1"/>
    <property type="molecule type" value="Genomic_DNA"/>
</dbReference>
<dbReference type="Proteomes" id="UP000324222">
    <property type="component" value="Unassembled WGS sequence"/>
</dbReference>
<sequence length="155" mass="16705">MTKLHSLQRRSHSTSRQCSHSHTDKATSQPHAHPRHSPTLSHTSPQQSLTPITYAHHDGPRGDGATSVTPTQAGVTSIEHLSHAGLPSRTATQAIVWKPTIYISITLALSESVMHVAPTGNAGKSGTTRSLRCRRRSLTTASGWWFRSMAGTSAL</sequence>
<evidence type="ECO:0000313" key="2">
    <source>
        <dbReference type="EMBL" id="MPC96783.1"/>
    </source>
</evidence>
<feature type="region of interest" description="Disordered" evidence="1">
    <location>
        <begin position="1"/>
        <end position="70"/>
    </location>
</feature>
<reference evidence="2 3" key="1">
    <citation type="submission" date="2019-05" db="EMBL/GenBank/DDBJ databases">
        <title>Another draft genome of Portunus trituberculatus and its Hox gene families provides insights of decapod evolution.</title>
        <authorList>
            <person name="Jeong J.-H."/>
            <person name="Song I."/>
            <person name="Kim S."/>
            <person name="Choi T."/>
            <person name="Kim D."/>
            <person name="Ryu S."/>
            <person name="Kim W."/>
        </authorList>
    </citation>
    <scope>NUCLEOTIDE SEQUENCE [LARGE SCALE GENOMIC DNA]</scope>
    <source>
        <tissue evidence="2">Muscle</tissue>
    </source>
</reference>
<feature type="compositionally biased region" description="Basic residues" evidence="1">
    <location>
        <begin position="1"/>
        <end position="13"/>
    </location>
</feature>
<proteinExistence type="predicted"/>
<comment type="caution">
    <text evidence="2">The sequence shown here is derived from an EMBL/GenBank/DDBJ whole genome shotgun (WGS) entry which is preliminary data.</text>
</comment>
<evidence type="ECO:0000313" key="3">
    <source>
        <dbReference type="Proteomes" id="UP000324222"/>
    </source>
</evidence>
<accession>A0A5B7JQR0</accession>